<name>A0ACB8ABK7_9AGAM</name>
<evidence type="ECO:0000313" key="2">
    <source>
        <dbReference type="Proteomes" id="UP000790377"/>
    </source>
</evidence>
<sequence length="168" mass="18269">MYEAHIAGERHRRKLAGSDVVYHCSVCDIYISKGVWDQHISGRPHTRRANEQGVSADIAPIIPDALPGLIFCSVCDKHIPERLWSSHSTILGHRKKEAYVAYKAATGEAEKDKHGVTVSDNMEFGIIEPAVASRGASKSLTIQTTIPSSRITIVSAKFSSSTTNSPSP</sequence>
<proteinExistence type="predicted"/>
<dbReference type="Proteomes" id="UP000790377">
    <property type="component" value="Unassembled WGS sequence"/>
</dbReference>
<accession>A0ACB8ABK7</accession>
<organism evidence="1 2">
    <name type="scientific">Hygrophoropsis aurantiaca</name>
    <dbReference type="NCBI Taxonomy" id="72124"/>
    <lineage>
        <taxon>Eukaryota</taxon>
        <taxon>Fungi</taxon>
        <taxon>Dikarya</taxon>
        <taxon>Basidiomycota</taxon>
        <taxon>Agaricomycotina</taxon>
        <taxon>Agaricomycetes</taxon>
        <taxon>Agaricomycetidae</taxon>
        <taxon>Boletales</taxon>
        <taxon>Coniophorineae</taxon>
        <taxon>Hygrophoropsidaceae</taxon>
        <taxon>Hygrophoropsis</taxon>
    </lineage>
</organism>
<gene>
    <name evidence="1" type="ORF">BJ138DRAFT_1008256</name>
</gene>
<protein>
    <submittedName>
        <fullName evidence="1">Uncharacterized protein</fullName>
    </submittedName>
</protein>
<dbReference type="EMBL" id="MU267704">
    <property type="protein sequence ID" value="KAH7910662.1"/>
    <property type="molecule type" value="Genomic_DNA"/>
</dbReference>
<evidence type="ECO:0000313" key="1">
    <source>
        <dbReference type="EMBL" id="KAH7910662.1"/>
    </source>
</evidence>
<reference evidence="1" key="1">
    <citation type="journal article" date="2021" name="New Phytol.">
        <title>Evolutionary innovations through gain and loss of genes in the ectomycorrhizal Boletales.</title>
        <authorList>
            <person name="Wu G."/>
            <person name="Miyauchi S."/>
            <person name="Morin E."/>
            <person name="Kuo A."/>
            <person name="Drula E."/>
            <person name="Varga T."/>
            <person name="Kohler A."/>
            <person name="Feng B."/>
            <person name="Cao Y."/>
            <person name="Lipzen A."/>
            <person name="Daum C."/>
            <person name="Hundley H."/>
            <person name="Pangilinan J."/>
            <person name="Johnson J."/>
            <person name="Barry K."/>
            <person name="LaButti K."/>
            <person name="Ng V."/>
            <person name="Ahrendt S."/>
            <person name="Min B."/>
            <person name="Choi I.G."/>
            <person name="Park H."/>
            <person name="Plett J.M."/>
            <person name="Magnuson J."/>
            <person name="Spatafora J.W."/>
            <person name="Nagy L.G."/>
            <person name="Henrissat B."/>
            <person name="Grigoriev I.V."/>
            <person name="Yang Z.L."/>
            <person name="Xu J."/>
            <person name="Martin F.M."/>
        </authorList>
    </citation>
    <scope>NUCLEOTIDE SEQUENCE</scope>
    <source>
        <strain evidence="1">ATCC 28755</strain>
    </source>
</reference>
<keyword evidence="2" id="KW-1185">Reference proteome</keyword>
<comment type="caution">
    <text evidence="1">The sequence shown here is derived from an EMBL/GenBank/DDBJ whole genome shotgun (WGS) entry which is preliminary data.</text>
</comment>